<proteinExistence type="predicted"/>
<dbReference type="PANTHER" id="PTHR36928">
    <property type="entry name" value="PHOSPHATASE YCDX-RELATED"/>
    <property type="match status" value="1"/>
</dbReference>
<reference evidence="3" key="1">
    <citation type="journal article" date="2019" name="Int. J. Syst. Evol. Microbiol.">
        <title>The Global Catalogue of Microorganisms (GCM) 10K type strain sequencing project: providing services to taxonomists for standard genome sequencing and annotation.</title>
        <authorList>
            <consortium name="The Broad Institute Genomics Platform"/>
            <consortium name="The Broad Institute Genome Sequencing Center for Infectious Disease"/>
            <person name="Wu L."/>
            <person name="Ma J."/>
        </authorList>
    </citation>
    <scope>NUCLEOTIDE SEQUENCE [LARGE SCALE GENOMIC DNA]</scope>
    <source>
        <strain evidence="3">JCM 19125</strain>
    </source>
</reference>
<name>A0ABP9FJT1_9ACTN</name>
<dbReference type="SUPFAM" id="SSF89550">
    <property type="entry name" value="PHP domain-like"/>
    <property type="match status" value="1"/>
</dbReference>
<dbReference type="InterPro" id="IPR016195">
    <property type="entry name" value="Pol/histidinol_Pase-like"/>
</dbReference>
<accession>A0ABP9FJT1</accession>
<evidence type="ECO:0000313" key="3">
    <source>
        <dbReference type="Proteomes" id="UP001501521"/>
    </source>
</evidence>
<dbReference type="PANTHER" id="PTHR36928:SF1">
    <property type="entry name" value="PHOSPHATASE YCDX-RELATED"/>
    <property type="match status" value="1"/>
</dbReference>
<dbReference type="InterPro" id="IPR004013">
    <property type="entry name" value="PHP_dom"/>
</dbReference>
<dbReference type="InterPro" id="IPR050243">
    <property type="entry name" value="PHP_phosphatase"/>
</dbReference>
<dbReference type="EMBL" id="BAABLV010000038">
    <property type="protein sequence ID" value="GAA4905498.1"/>
    <property type="molecule type" value="Genomic_DNA"/>
</dbReference>
<organism evidence="2 3">
    <name type="scientific">Tessaracoccus lubricantis</name>
    <dbReference type="NCBI Taxonomy" id="545543"/>
    <lineage>
        <taxon>Bacteria</taxon>
        <taxon>Bacillati</taxon>
        <taxon>Actinomycetota</taxon>
        <taxon>Actinomycetes</taxon>
        <taxon>Propionibacteriales</taxon>
        <taxon>Propionibacteriaceae</taxon>
        <taxon>Tessaracoccus</taxon>
    </lineage>
</organism>
<dbReference type="Gene3D" id="3.20.20.140">
    <property type="entry name" value="Metal-dependent hydrolases"/>
    <property type="match status" value="1"/>
</dbReference>
<dbReference type="CDD" id="cd07436">
    <property type="entry name" value="PHP_PolX"/>
    <property type="match status" value="1"/>
</dbReference>
<evidence type="ECO:0000313" key="2">
    <source>
        <dbReference type="EMBL" id="GAA4905498.1"/>
    </source>
</evidence>
<dbReference type="NCBIfam" id="NF005928">
    <property type="entry name" value="PRK07945.1"/>
    <property type="match status" value="1"/>
</dbReference>
<feature type="domain" description="Polymerase/histidinol phosphatase N-terminal" evidence="1">
    <location>
        <begin position="5"/>
        <end position="83"/>
    </location>
</feature>
<dbReference type="Proteomes" id="UP001501521">
    <property type="component" value="Unassembled WGS sequence"/>
</dbReference>
<evidence type="ECO:0000259" key="1">
    <source>
        <dbReference type="SMART" id="SM00481"/>
    </source>
</evidence>
<sequence length="242" mass="26867">MHLRGDLHTHTTWSDGGASMAEMTAVAQALGHDYLAVTDHSPRLKVARGLSRERLLAQWEEIDELQEQRDIRILKGIEVDILSDGALDQGPDMLARLDVVVASVHSRLDDDEATMTRRMVAAVSNPHTTVLGHCTGRKRRSDGTWRSESRFDADLVFTACEMFGVAIEINSRPDRADPRLELLELANDIGCLFAISTDAHAPDQLGHLPLGAARAEEAGIHPDRIITTWPVDELLRHANRHR</sequence>
<dbReference type="InterPro" id="IPR047967">
    <property type="entry name" value="PolX_PHP"/>
</dbReference>
<keyword evidence="3" id="KW-1185">Reference proteome</keyword>
<dbReference type="Pfam" id="PF02811">
    <property type="entry name" value="PHP"/>
    <property type="match status" value="1"/>
</dbReference>
<protein>
    <recommendedName>
        <fullName evidence="1">Polymerase/histidinol phosphatase N-terminal domain-containing protein</fullName>
    </recommendedName>
</protein>
<comment type="caution">
    <text evidence="2">The sequence shown here is derived from an EMBL/GenBank/DDBJ whole genome shotgun (WGS) entry which is preliminary data.</text>
</comment>
<dbReference type="RefSeq" id="WP_345583580.1">
    <property type="nucleotide sequence ID" value="NZ_BAABLV010000038.1"/>
</dbReference>
<gene>
    <name evidence="2" type="ORF">GCM10025789_26030</name>
</gene>
<dbReference type="SMART" id="SM00481">
    <property type="entry name" value="POLIIIAc"/>
    <property type="match status" value="1"/>
</dbReference>
<dbReference type="InterPro" id="IPR003141">
    <property type="entry name" value="Pol/His_phosphatase_N"/>
</dbReference>